<comment type="caution">
    <text evidence="2">The sequence shown here is derived from an EMBL/GenBank/DDBJ whole genome shotgun (WGS) entry which is preliminary data.</text>
</comment>
<name>A0A9Q1FX84_SYNKA</name>
<evidence type="ECO:0000256" key="1">
    <source>
        <dbReference type="SAM" id="MobiDB-lite"/>
    </source>
</evidence>
<accession>A0A9Q1FX84</accession>
<reference evidence="2" key="1">
    <citation type="journal article" date="2023" name="Science">
        <title>Genome structures resolve the early diversification of teleost fishes.</title>
        <authorList>
            <person name="Parey E."/>
            <person name="Louis A."/>
            <person name="Montfort J."/>
            <person name="Bouchez O."/>
            <person name="Roques C."/>
            <person name="Iampietro C."/>
            <person name="Lluch J."/>
            <person name="Castinel A."/>
            <person name="Donnadieu C."/>
            <person name="Desvignes T."/>
            <person name="Floi Bucao C."/>
            <person name="Jouanno E."/>
            <person name="Wen M."/>
            <person name="Mejri S."/>
            <person name="Dirks R."/>
            <person name="Jansen H."/>
            <person name="Henkel C."/>
            <person name="Chen W.J."/>
            <person name="Zahm M."/>
            <person name="Cabau C."/>
            <person name="Klopp C."/>
            <person name="Thompson A.W."/>
            <person name="Robinson-Rechavi M."/>
            <person name="Braasch I."/>
            <person name="Lecointre G."/>
            <person name="Bobe J."/>
            <person name="Postlethwait J.H."/>
            <person name="Berthelot C."/>
            <person name="Roest Crollius H."/>
            <person name="Guiguen Y."/>
        </authorList>
    </citation>
    <scope>NUCLEOTIDE SEQUENCE</scope>
    <source>
        <strain evidence="2">WJC10195</strain>
    </source>
</reference>
<sequence>MRRSGSFQAPRGISLEPPCSPWGRRGIRQCARRLGGAIFEGTYGPVHKGAPSVNGASLVHTGTRGVKLAAPEKLLGATSARARLPPWRKRGVS</sequence>
<organism evidence="2 3">
    <name type="scientific">Synaphobranchus kaupii</name>
    <name type="common">Kaup's arrowtooth eel</name>
    <dbReference type="NCBI Taxonomy" id="118154"/>
    <lineage>
        <taxon>Eukaryota</taxon>
        <taxon>Metazoa</taxon>
        <taxon>Chordata</taxon>
        <taxon>Craniata</taxon>
        <taxon>Vertebrata</taxon>
        <taxon>Euteleostomi</taxon>
        <taxon>Actinopterygii</taxon>
        <taxon>Neopterygii</taxon>
        <taxon>Teleostei</taxon>
        <taxon>Anguilliformes</taxon>
        <taxon>Synaphobranchidae</taxon>
        <taxon>Synaphobranchus</taxon>
    </lineage>
</organism>
<protein>
    <submittedName>
        <fullName evidence="2">Uncharacterized protein</fullName>
    </submittedName>
</protein>
<proteinExistence type="predicted"/>
<gene>
    <name evidence="2" type="ORF">SKAU_G00089330</name>
</gene>
<dbReference type="AlphaFoldDB" id="A0A9Q1FX84"/>
<feature type="region of interest" description="Disordered" evidence="1">
    <location>
        <begin position="1"/>
        <end position="21"/>
    </location>
</feature>
<dbReference type="Proteomes" id="UP001152622">
    <property type="component" value="Chromosome 3"/>
</dbReference>
<evidence type="ECO:0000313" key="3">
    <source>
        <dbReference type="Proteomes" id="UP001152622"/>
    </source>
</evidence>
<keyword evidence="3" id="KW-1185">Reference proteome</keyword>
<evidence type="ECO:0000313" key="2">
    <source>
        <dbReference type="EMBL" id="KAJ8368905.1"/>
    </source>
</evidence>
<dbReference type="EMBL" id="JAINUF010000003">
    <property type="protein sequence ID" value="KAJ8368905.1"/>
    <property type="molecule type" value="Genomic_DNA"/>
</dbReference>